<proteinExistence type="predicted"/>
<dbReference type="RefSeq" id="YP_010845118.1">
    <property type="nucleotide sequence ID" value="NC_079185.1"/>
</dbReference>
<keyword evidence="2" id="KW-1185">Reference proteome</keyword>
<organism evidence="1 2">
    <name type="scientific">Vibrio phage vB_VpaM_VPs20</name>
    <dbReference type="NCBI Taxonomy" id="2978980"/>
    <lineage>
        <taxon>Viruses</taxon>
        <taxon>Duplodnaviria</taxon>
        <taxon>Heunggongvirae</taxon>
        <taxon>Uroviricota</taxon>
        <taxon>Caudoviricetes</taxon>
        <taxon>Chaseviridae</taxon>
        <taxon>Nefertitivirinae</taxon>
        <taxon>Liaoningvirus</taxon>
        <taxon>Liaoningvirus VPs20</taxon>
    </lineage>
</organism>
<dbReference type="EMBL" id="OP056089">
    <property type="protein sequence ID" value="UYD72113.1"/>
    <property type="molecule type" value="Genomic_DNA"/>
</dbReference>
<accession>A0A9X9JPX6</accession>
<evidence type="ECO:0000313" key="2">
    <source>
        <dbReference type="Proteomes" id="UP001163333"/>
    </source>
</evidence>
<protein>
    <submittedName>
        <fullName evidence="1">Uncharacterized protein</fullName>
    </submittedName>
</protein>
<sequence>MALKTRLDKRSDDNDRLAIVDSQTGEIIAMVTACSNNVELEVSTKAGTHIEKPNGFVSKR</sequence>
<dbReference type="GeneID" id="80832268"/>
<dbReference type="KEGG" id="vg:80832268"/>
<reference evidence="1" key="1">
    <citation type="submission" date="2022-07" db="EMBL/GenBank/DDBJ databases">
        <authorList>
            <person name="Liu S."/>
        </authorList>
    </citation>
    <scope>NUCLEOTIDE SEQUENCE</scope>
</reference>
<dbReference type="Proteomes" id="UP001163333">
    <property type="component" value="Segment"/>
</dbReference>
<evidence type="ECO:0000313" key="1">
    <source>
        <dbReference type="EMBL" id="UYD72113.1"/>
    </source>
</evidence>
<name>A0A9X9JPX6_9CAUD</name>